<keyword evidence="1" id="KW-0472">Membrane</keyword>
<feature type="transmembrane region" description="Helical" evidence="1">
    <location>
        <begin position="48"/>
        <end position="75"/>
    </location>
</feature>
<dbReference type="Proteomes" id="UP000094580">
    <property type="component" value="Unassembled WGS sequence"/>
</dbReference>
<keyword evidence="4" id="KW-1185">Reference proteome</keyword>
<feature type="transmembrane region" description="Helical" evidence="1">
    <location>
        <begin position="95"/>
        <end position="114"/>
    </location>
</feature>
<feature type="transmembrane region" description="Helical" evidence="1">
    <location>
        <begin position="16"/>
        <end position="36"/>
    </location>
</feature>
<protein>
    <submittedName>
        <fullName evidence="3">Sporulation integral membrane protein YlbJ</fullName>
    </submittedName>
</protein>
<proteinExistence type="predicted"/>
<organism evidence="3 4">
    <name type="scientific">Gottfriedia luciferensis</name>
    <dbReference type="NCBI Taxonomy" id="178774"/>
    <lineage>
        <taxon>Bacteria</taxon>
        <taxon>Bacillati</taxon>
        <taxon>Bacillota</taxon>
        <taxon>Bacilli</taxon>
        <taxon>Bacillales</taxon>
        <taxon>Bacillaceae</taxon>
        <taxon>Gottfriedia</taxon>
    </lineage>
</organism>
<evidence type="ECO:0000259" key="2">
    <source>
        <dbReference type="Pfam" id="PF07670"/>
    </source>
</evidence>
<feature type="transmembrane region" description="Helical" evidence="1">
    <location>
        <begin position="160"/>
        <end position="180"/>
    </location>
</feature>
<feature type="transmembrane region" description="Helical" evidence="1">
    <location>
        <begin position="337"/>
        <end position="355"/>
    </location>
</feature>
<name>A0ABX2ZKI5_9BACI</name>
<feature type="transmembrane region" description="Helical" evidence="1">
    <location>
        <begin position="304"/>
        <end position="325"/>
    </location>
</feature>
<dbReference type="NCBIfam" id="TIGR02871">
    <property type="entry name" value="spore_ylbJ"/>
    <property type="match status" value="1"/>
</dbReference>
<keyword evidence="1" id="KW-1133">Transmembrane helix</keyword>
<sequence>MFFKFIFGGLYVKKNYFITLLIFLLLIFLTSTIILHPEVAFKGSIRGLNMWWGIVFPSLLPFFILSELLICFGIVQFIGVFLEPIMRPLFRVPGVGAFVWAMGMASGFPSGAKLSAKLYKDGELTKLEAERLNSFTNSSNPLFIFVAVSVGFFHNPKVGLVLALSHYLSNAIVGLIMRFYGRNQPNYSRKERIHSNRFKYAFKVMHEKRLSERRPIGKILGDAIASSVQTLLMIGGFIIVFSVLNMLLIEIGFISNVGKIIAYCFSNLKVNGNLSTPFLSGLFEITLGSKLVSELGNSTLLQQVALTSFILGFGGFSIQAQVASIISEVKLSIKPYLIGRLLQSGIAPILAIIFWKPLYVNRLTSNAINNTLPVIKIFTEKQLNFETLISAGSFITLISLYIYVIILIYKLYIKKLSS</sequence>
<gene>
    <name evidence="3" type="ORF">BED47_15560</name>
</gene>
<keyword evidence="1" id="KW-0812">Transmembrane</keyword>
<feature type="transmembrane region" description="Helical" evidence="1">
    <location>
        <begin position="135"/>
        <end position="154"/>
    </location>
</feature>
<feature type="domain" description="Nucleoside transporter/FeoB GTPase Gate" evidence="2">
    <location>
        <begin position="55"/>
        <end position="152"/>
    </location>
</feature>
<accession>A0ABX2ZKI5</accession>
<evidence type="ECO:0000313" key="3">
    <source>
        <dbReference type="EMBL" id="ODG89824.1"/>
    </source>
</evidence>
<evidence type="ECO:0000313" key="4">
    <source>
        <dbReference type="Proteomes" id="UP000094580"/>
    </source>
</evidence>
<dbReference type="Pfam" id="PF07670">
    <property type="entry name" value="Gate"/>
    <property type="match status" value="2"/>
</dbReference>
<feature type="transmembrane region" description="Helical" evidence="1">
    <location>
        <begin position="219"/>
        <end position="244"/>
    </location>
</feature>
<dbReference type="EMBL" id="MDKC01000037">
    <property type="protein sequence ID" value="ODG89824.1"/>
    <property type="molecule type" value="Genomic_DNA"/>
</dbReference>
<feature type="transmembrane region" description="Helical" evidence="1">
    <location>
        <begin position="388"/>
        <end position="412"/>
    </location>
</feature>
<dbReference type="InterPro" id="IPR014226">
    <property type="entry name" value="Spore_IM_YlbJ"/>
</dbReference>
<reference evidence="3 4" key="1">
    <citation type="submission" date="2016-07" db="EMBL/GenBank/DDBJ databases">
        <authorList>
            <person name="Townsley L."/>
            <person name="Shank E.A."/>
        </authorList>
    </citation>
    <scope>NUCLEOTIDE SEQUENCE [LARGE SCALE GENOMIC DNA]</scope>
    <source>
        <strain evidence="3 4">CH01</strain>
    </source>
</reference>
<comment type="caution">
    <text evidence="3">The sequence shown here is derived from an EMBL/GenBank/DDBJ whole genome shotgun (WGS) entry which is preliminary data.</text>
</comment>
<dbReference type="InterPro" id="IPR011642">
    <property type="entry name" value="Gate_dom"/>
</dbReference>
<evidence type="ECO:0000256" key="1">
    <source>
        <dbReference type="SAM" id="Phobius"/>
    </source>
</evidence>
<feature type="domain" description="Nucleoside transporter/FeoB GTPase Gate" evidence="2">
    <location>
        <begin position="231"/>
        <end position="329"/>
    </location>
</feature>